<organism evidence="1">
    <name type="scientific">Populus trichocarpa</name>
    <name type="common">Western balsam poplar</name>
    <name type="synonym">Populus balsamifera subsp. trichocarpa</name>
    <dbReference type="NCBI Taxonomy" id="3694"/>
    <lineage>
        <taxon>Eukaryota</taxon>
        <taxon>Viridiplantae</taxon>
        <taxon>Streptophyta</taxon>
        <taxon>Embryophyta</taxon>
        <taxon>Tracheophyta</taxon>
        <taxon>Spermatophyta</taxon>
        <taxon>Magnoliopsida</taxon>
        <taxon>eudicotyledons</taxon>
        <taxon>Gunneridae</taxon>
        <taxon>Pentapetalae</taxon>
        <taxon>rosids</taxon>
        <taxon>fabids</taxon>
        <taxon>Malpighiales</taxon>
        <taxon>Salicaceae</taxon>
        <taxon>Saliceae</taxon>
        <taxon>Populus</taxon>
    </lineage>
</organism>
<evidence type="ECO:0000313" key="1">
    <source>
        <dbReference type="EMBL" id="ABK94878.1"/>
    </source>
</evidence>
<dbReference type="AlphaFoldDB" id="A9PES5"/>
<accession>A9PES5</accession>
<sequence length="33" mass="4038">MTLKVRCPCTVFLRIQVRFRLQGTRIFVEEYFS</sequence>
<name>A9PES5_POPTR</name>
<proteinExistence type="evidence at transcript level"/>
<reference evidence="1" key="1">
    <citation type="journal article" date="2008" name="BMC Genomics">
        <title>Analysis of 4,664 high-quality sequence-finished poplar full-length cDNA clones and their utility for the discovery of genes responding to insect feeding.</title>
        <authorList>
            <person name="Ralph S.G."/>
            <person name="Chun H.J."/>
            <person name="Cooper D."/>
            <person name="Kirkpatrick R."/>
            <person name="Kolosova N."/>
            <person name="Gunter L."/>
            <person name="Tuskan G.A."/>
            <person name="Douglas C.J."/>
            <person name="Holt R.A."/>
            <person name="Jones S.J."/>
            <person name="Marra M.A."/>
            <person name="Bohlmann J."/>
        </authorList>
    </citation>
    <scope>NUCLEOTIDE SEQUENCE</scope>
    <source>
        <tissue evidence="1">Young and mature leaves</tissue>
    </source>
</reference>
<dbReference type="EMBL" id="EF146834">
    <property type="protein sequence ID" value="ABK94878.1"/>
    <property type="molecule type" value="mRNA"/>
</dbReference>
<protein>
    <submittedName>
        <fullName evidence="1">Uncharacterized protein</fullName>
    </submittedName>
</protein>